<dbReference type="EMBL" id="JARIHO010000115">
    <property type="protein sequence ID" value="KAJ7302527.1"/>
    <property type="molecule type" value="Genomic_DNA"/>
</dbReference>
<dbReference type="Pfam" id="PF20153">
    <property type="entry name" value="DUF6535"/>
    <property type="match status" value="1"/>
</dbReference>
<protein>
    <recommendedName>
        <fullName evidence="2">DUF6535 domain-containing protein</fullName>
    </recommendedName>
</protein>
<evidence type="ECO:0000313" key="3">
    <source>
        <dbReference type="EMBL" id="KAJ7302527.1"/>
    </source>
</evidence>
<keyword evidence="1" id="KW-0472">Membrane</keyword>
<dbReference type="InterPro" id="IPR045338">
    <property type="entry name" value="DUF6535"/>
</dbReference>
<evidence type="ECO:0000256" key="1">
    <source>
        <dbReference type="SAM" id="Phobius"/>
    </source>
</evidence>
<comment type="caution">
    <text evidence="3">The sequence shown here is derived from an EMBL/GenBank/DDBJ whole genome shotgun (WGS) entry which is preliminary data.</text>
</comment>
<organism evidence="3 4">
    <name type="scientific">Mycena albidolilacea</name>
    <dbReference type="NCBI Taxonomy" id="1033008"/>
    <lineage>
        <taxon>Eukaryota</taxon>
        <taxon>Fungi</taxon>
        <taxon>Dikarya</taxon>
        <taxon>Basidiomycota</taxon>
        <taxon>Agaricomycotina</taxon>
        <taxon>Agaricomycetes</taxon>
        <taxon>Agaricomycetidae</taxon>
        <taxon>Agaricales</taxon>
        <taxon>Marasmiineae</taxon>
        <taxon>Mycenaceae</taxon>
        <taxon>Mycena</taxon>
    </lineage>
</organism>
<sequence length="866" mass="97309">MKSMRTPATRPQLRRCGPSIYPRLKVRQGLGRELEERHGGTAHFPRSVGKWDRVSCPSIYFIHPGHDLAPVQRSLVLSLGFSLTCALIATLVQQWAREFLHKADMRSAPLVRARAFSYLYYGLKRFQMHSVVEIIPLLLHASILLFFGGLIAFLIPVSIIMTWICATILFVVGSVYSLVTVLPLWCMDCPYRTPLSIGFWRLMRTVRRFGPQRNSQENNMAQPPSLRDETMVEATFRAAVKRSAQRSAQDSRAIVWTIKSLADDDELEPFVEAIPDLLWGPSGRRYAYLDHVRNLARHPDVRLHNRLTDFLASCGTGLLPLGVSQRRRITCYRAIWAIASLATFPQPSEASDPATDLGSEFSRYLYEQSAPSMTLESAPYFASARTMSIWSLYCAVKDRLPGLRSYLTRCDSSNLTSVTSALPDIHMKFVKLGLGLTPLWGSTISELQQMSRELDLLPPYRLVFQYLRQSASLTHAPYRWEETWTAISVDPSVPFVDLQHPLEFALDSVISAQLGRINAASDVANVDWIYKNISALLAFWRPEHSNAIPGAVVGLLNGTTSEVVLRGILRNGEIEIHLWSNFPRNLSEGPSNPPFLFREGSLPTDPVTALWRFASLNLNRLGGHDSRIIHLESALDAIGRTPCSPFLPHSIIALIQMQILNELSIPRDATVEEASVFSHRLIPEDTAIEDRFDSKSDEPLSDAHWNHFTAELPYNAVETLHKMNSNIIPFARIHRSHQIRLASAIAGVFDATRSPKLLAAIIGCICWSLYARQDPKGVKTSLDPAWVPWLDDLVAAQKIKATLERYAGMLSAVVAEEDYASGNPADVEYRRKLESTPNSRHVLTRVRSILDGLDHWHSELFPLTTL</sequence>
<gene>
    <name evidence="3" type="ORF">DFH08DRAFT_945615</name>
</gene>
<name>A0AAD7E839_9AGAR</name>
<keyword evidence="1" id="KW-0812">Transmembrane</keyword>
<evidence type="ECO:0000313" key="4">
    <source>
        <dbReference type="Proteomes" id="UP001218218"/>
    </source>
</evidence>
<feature type="transmembrane region" description="Helical" evidence="1">
    <location>
        <begin position="75"/>
        <end position="96"/>
    </location>
</feature>
<proteinExistence type="predicted"/>
<keyword evidence="1" id="KW-1133">Transmembrane helix</keyword>
<dbReference type="AlphaFoldDB" id="A0AAD7E839"/>
<reference evidence="3" key="1">
    <citation type="submission" date="2023-03" db="EMBL/GenBank/DDBJ databases">
        <title>Massive genome expansion in bonnet fungi (Mycena s.s.) driven by repeated elements and novel gene families across ecological guilds.</title>
        <authorList>
            <consortium name="Lawrence Berkeley National Laboratory"/>
            <person name="Harder C.B."/>
            <person name="Miyauchi S."/>
            <person name="Viragh M."/>
            <person name="Kuo A."/>
            <person name="Thoen E."/>
            <person name="Andreopoulos B."/>
            <person name="Lu D."/>
            <person name="Skrede I."/>
            <person name="Drula E."/>
            <person name="Henrissat B."/>
            <person name="Morin E."/>
            <person name="Kohler A."/>
            <person name="Barry K."/>
            <person name="LaButti K."/>
            <person name="Morin E."/>
            <person name="Salamov A."/>
            <person name="Lipzen A."/>
            <person name="Mereny Z."/>
            <person name="Hegedus B."/>
            <person name="Baldrian P."/>
            <person name="Stursova M."/>
            <person name="Weitz H."/>
            <person name="Taylor A."/>
            <person name="Grigoriev I.V."/>
            <person name="Nagy L.G."/>
            <person name="Martin F."/>
            <person name="Kauserud H."/>
        </authorList>
    </citation>
    <scope>NUCLEOTIDE SEQUENCE</scope>
    <source>
        <strain evidence="3">CBHHK002</strain>
    </source>
</reference>
<keyword evidence="4" id="KW-1185">Reference proteome</keyword>
<feature type="domain" description="DUF6535" evidence="2">
    <location>
        <begin position="71"/>
        <end position="155"/>
    </location>
</feature>
<feature type="transmembrane region" description="Helical" evidence="1">
    <location>
        <begin position="134"/>
        <end position="155"/>
    </location>
</feature>
<evidence type="ECO:0000259" key="2">
    <source>
        <dbReference type="Pfam" id="PF20153"/>
    </source>
</evidence>
<dbReference type="Proteomes" id="UP001218218">
    <property type="component" value="Unassembled WGS sequence"/>
</dbReference>
<accession>A0AAD7E839</accession>
<feature type="transmembrane region" description="Helical" evidence="1">
    <location>
        <begin position="162"/>
        <end position="185"/>
    </location>
</feature>